<evidence type="ECO:0000256" key="8">
    <source>
        <dbReference type="NCBIfam" id="TIGR02869"/>
    </source>
</evidence>
<keyword evidence="3" id="KW-0309">Germination</keyword>
<evidence type="ECO:0000256" key="4">
    <source>
        <dbReference type="ARBA" id="ARBA00022729"/>
    </source>
</evidence>
<dbReference type="Gene3D" id="1.10.10.2520">
    <property type="entry name" value="Cell wall hydrolase SleB, domain 1"/>
    <property type="match status" value="1"/>
</dbReference>
<feature type="signal peptide" evidence="9">
    <location>
        <begin position="1"/>
        <end position="28"/>
    </location>
</feature>
<dbReference type="Proteomes" id="UP000183975">
    <property type="component" value="Unassembled WGS sequence"/>
</dbReference>
<dbReference type="InterPro" id="IPR036365">
    <property type="entry name" value="PGBD-like_sf"/>
</dbReference>
<feature type="domain" description="Cell wall hydrolase SleB" evidence="11">
    <location>
        <begin position="137"/>
        <end position="234"/>
    </location>
</feature>
<dbReference type="SUPFAM" id="SSF47090">
    <property type="entry name" value="PGBD-like"/>
    <property type="match status" value="1"/>
</dbReference>
<comment type="similarity">
    <text evidence="1">Belongs to the SleB family.</text>
</comment>
<proteinExistence type="inferred from homology"/>
<evidence type="ECO:0000256" key="7">
    <source>
        <dbReference type="ARBA" id="ARBA00023316"/>
    </source>
</evidence>
<dbReference type="AlphaFoldDB" id="A0A1M6M5C3"/>
<organism evidence="12 13">
    <name type="scientific">Anaerotignum lactatifermentans DSM 14214</name>
    <dbReference type="NCBI Taxonomy" id="1121323"/>
    <lineage>
        <taxon>Bacteria</taxon>
        <taxon>Bacillati</taxon>
        <taxon>Bacillota</taxon>
        <taxon>Clostridia</taxon>
        <taxon>Lachnospirales</taxon>
        <taxon>Anaerotignaceae</taxon>
        <taxon>Anaerotignum</taxon>
    </lineage>
</organism>
<feature type="chain" id="PRO_5012229374" description="Spore cortex-lytic enzyme" evidence="9">
    <location>
        <begin position="29"/>
        <end position="237"/>
    </location>
</feature>
<dbReference type="GO" id="GO:0009847">
    <property type="term" value="P:spore germination"/>
    <property type="evidence" value="ECO:0007669"/>
    <property type="project" value="UniProtKB-UniRule"/>
</dbReference>
<dbReference type="InterPro" id="IPR011105">
    <property type="entry name" value="Cell_wall_hydrolase_SleB"/>
</dbReference>
<name>A0A1M6M5C3_9FIRM</name>
<evidence type="ECO:0000313" key="13">
    <source>
        <dbReference type="Proteomes" id="UP000183975"/>
    </source>
</evidence>
<gene>
    <name evidence="12" type="ORF">SAMN02745138_00489</name>
</gene>
<keyword evidence="7" id="KW-0961">Cell wall biogenesis/degradation</keyword>
<dbReference type="OrthoDB" id="9785345at2"/>
<dbReference type="NCBIfam" id="TIGR02869">
    <property type="entry name" value="spore_SleB"/>
    <property type="match status" value="1"/>
</dbReference>
<dbReference type="Gene3D" id="6.20.240.60">
    <property type="match status" value="1"/>
</dbReference>
<dbReference type="GO" id="GO:0071555">
    <property type="term" value="P:cell wall organization"/>
    <property type="evidence" value="ECO:0007669"/>
    <property type="project" value="UniProtKB-KW"/>
</dbReference>
<protein>
    <recommendedName>
        <fullName evidence="2 8">Spore cortex-lytic enzyme</fullName>
    </recommendedName>
</protein>
<evidence type="ECO:0000313" key="12">
    <source>
        <dbReference type="EMBL" id="SHJ78666.1"/>
    </source>
</evidence>
<evidence type="ECO:0000256" key="1">
    <source>
        <dbReference type="ARBA" id="ARBA00007010"/>
    </source>
</evidence>
<dbReference type="InterPro" id="IPR014224">
    <property type="entry name" value="Spore_cortex_SleB"/>
</dbReference>
<dbReference type="Gene3D" id="1.10.101.10">
    <property type="entry name" value="PGBD-like superfamily/PGBD"/>
    <property type="match status" value="1"/>
</dbReference>
<evidence type="ECO:0000256" key="3">
    <source>
        <dbReference type="ARBA" id="ARBA00022544"/>
    </source>
</evidence>
<evidence type="ECO:0000259" key="10">
    <source>
        <dbReference type="Pfam" id="PF01471"/>
    </source>
</evidence>
<dbReference type="InterPro" id="IPR002477">
    <property type="entry name" value="Peptidoglycan-bd-like"/>
</dbReference>
<dbReference type="InterPro" id="IPR036366">
    <property type="entry name" value="PGBDSf"/>
</dbReference>
<reference evidence="12 13" key="1">
    <citation type="submission" date="2016-11" db="EMBL/GenBank/DDBJ databases">
        <authorList>
            <person name="Jaros S."/>
            <person name="Januszkiewicz K."/>
            <person name="Wedrychowicz H."/>
        </authorList>
    </citation>
    <scope>NUCLEOTIDE SEQUENCE [LARGE SCALE GENOMIC DNA]</scope>
    <source>
        <strain evidence="12 13">DSM 14214</strain>
    </source>
</reference>
<evidence type="ECO:0000256" key="9">
    <source>
        <dbReference type="SAM" id="SignalP"/>
    </source>
</evidence>
<keyword evidence="6" id="KW-0749">Sporulation</keyword>
<dbReference type="InterPro" id="IPR042047">
    <property type="entry name" value="SleB_dom1"/>
</dbReference>
<dbReference type="Pfam" id="PF01471">
    <property type="entry name" value="PG_binding_1"/>
    <property type="match status" value="1"/>
</dbReference>
<dbReference type="GO" id="GO:0016787">
    <property type="term" value="F:hydrolase activity"/>
    <property type="evidence" value="ECO:0007669"/>
    <property type="project" value="UniProtKB-KW"/>
</dbReference>
<evidence type="ECO:0000256" key="6">
    <source>
        <dbReference type="ARBA" id="ARBA00022969"/>
    </source>
</evidence>
<feature type="domain" description="Peptidoglycan binding-like" evidence="10">
    <location>
        <begin position="45"/>
        <end position="101"/>
    </location>
</feature>
<sequence>MGQKGRRKCVLVCLLALLVLAWGMVEKASQPEAVTVTQLVSWGTRGNLVRQTQEKLRQLGYYPDTPDGIYGTKTYEAIRKFQADNGLKVDGIAGSDTLSRLGISIGTGTSGVGETGTDDYDEDLYLLASIIHGEARGEPYEGQVAVGAVVLNRVASPDFPNTIAEVIYQPGAFDAVEDKQFYLTPNETALNAARDALNGWDPTNGALYYWNPVTATSRWIWSIPITTTIGRHVFGVK</sequence>
<keyword evidence="4 9" id="KW-0732">Signal</keyword>
<evidence type="ECO:0000256" key="5">
    <source>
        <dbReference type="ARBA" id="ARBA00022801"/>
    </source>
</evidence>
<keyword evidence="5" id="KW-0378">Hydrolase</keyword>
<evidence type="ECO:0000259" key="11">
    <source>
        <dbReference type="Pfam" id="PF07486"/>
    </source>
</evidence>
<dbReference type="GO" id="GO:0030435">
    <property type="term" value="P:sporulation resulting in formation of a cellular spore"/>
    <property type="evidence" value="ECO:0007669"/>
    <property type="project" value="UniProtKB-KW"/>
</dbReference>
<accession>A0A1M6M5C3</accession>
<dbReference type="EMBL" id="FRAH01000006">
    <property type="protein sequence ID" value="SHJ78666.1"/>
    <property type="molecule type" value="Genomic_DNA"/>
</dbReference>
<dbReference type="Pfam" id="PF07486">
    <property type="entry name" value="Hydrolase_2"/>
    <property type="match status" value="1"/>
</dbReference>
<keyword evidence="13" id="KW-1185">Reference proteome</keyword>
<evidence type="ECO:0000256" key="2">
    <source>
        <dbReference type="ARBA" id="ARBA00018364"/>
    </source>
</evidence>